<keyword evidence="3" id="KW-1185">Reference proteome</keyword>
<sequence>MLAPSRIAWASWKSSASAALVAARSASHISFRPSKAGAVSQNSSRLLRSCPSVNGTSDFQRIVSWQSGTVGSPSVEPFRPHRNATTLMTTPRPGNERGARCE</sequence>
<dbReference type="AlphaFoldDB" id="A0A182N7D0"/>
<evidence type="ECO:0000256" key="1">
    <source>
        <dbReference type="SAM" id="MobiDB-lite"/>
    </source>
</evidence>
<evidence type="ECO:0000313" key="3">
    <source>
        <dbReference type="Proteomes" id="UP000075884"/>
    </source>
</evidence>
<name>A0A182N7D0_9DIPT</name>
<feature type="region of interest" description="Disordered" evidence="1">
    <location>
        <begin position="71"/>
        <end position="102"/>
    </location>
</feature>
<dbReference type="EnsemblMetazoa" id="ADIR003554-RA">
    <property type="protein sequence ID" value="ADIR003554-PA"/>
    <property type="gene ID" value="ADIR003554"/>
</dbReference>
<dbReference type="Proteomes" id="UP000075884">
    <property type="component" value="Unassembled WGS sequence"/>
</dbReference>
<evidence type="ECO:0000313" key="2">
    <source>
        <dbReference type="EnsemblMetazoa" id="ADIR003554-PA"/>
    </source>
</evidence>
<dbReference type="VEuPathDB" id="VectorBase:ADIR003554"/>
<organism evidence="2 3">
    <name type="scientific">Anopheles dirus</name>
    <dbReference type="NCBI Taxonomy" id="7168"/>
    <lineage>
        <taxon>Eukaryota</taxon>
        <taxon>Metazoa</taxon>
        <taxon>Ecdysozoa</taxon>
        <taxon>Arthropoda</taxon>
        <taxon>Hexapoda</taxon>
        <taxon>Insecta</taxon>
        <taxon>Pterygota</taxon>
        <taxon>Neoptera</taxon>
        <taxon>Endopterygota</taxon>
        <taxon>Diptera</taxon>
        <taxon>Nematocera</taxon>
        <taxon>Culicoidea</taxon>
        <taxon>Culicidae</taxon>
        <taxon>Anophelinae</taxon>
        <taxon>Anopheles</taxon>
    </lineage>
</organism>
<reference evidence="2" key="2">
    <citation type="submission" date="2020-05" db="UniProtKB">
        <authorList>
            <consortium name="EnsemblMetazoa"/>
        </authorList>
    </citation>
    <scope>IDENTIFICATION</scope>
    <source>
        <strain evidence="2">WRAIR2</strain>
    </source>
</reference>
<accession>A0A182N7D0</accession>
<proteinExistence type="predicted"/>
<reference evidence="3" key="1">
    <citation type="submission" date="2013-03" db="EMBL/GenBank/DDBJ databases">
        <title>The Genome Sequence of Anopheles dirus WRAIR2.</title>
        <authorList>
            <consortium name="The Broad Institute Genomics Platform"/>
            <person name="Neafsey D.E."/>
            <person name="Walton C."/>
            <person name="Walker B."/>
            <person name="Young S.K."/>
            <person name="Zeng Q."/>
            <person name="Gargeya S."/>
            <person name="Fitzgerald M."/>
            <person name="Haas B."/>
            <person name="Abouelleil A."/>
            <person name="Allen A.W."/>
            <person name="Alvarado L."/>
            <person name="Arachchi H.M."/>
            <person name="Berlin A.M."/>
            <person name="Chapman S.B."/>
            <person name="Gainer-Dewar J."/>
            <person name="Goldberg J."/>
            <person name="Griggs A."/>
            <person name="Gujja S."/>
            <person name="Hansen M."/>
            <person name="Howarth C."/>
            <person name="Imamovic A."/>
            <person name="Ireland A."/>
            <person name="Larimer J."/>
            <person name="McCowan C."/>
            <person name="Murphy C."/>
            <person name="Pearson M."/>
            <person name="Poon T.W."/>
            <person name="Priest M."/>
            <person name="Roberts A."/>
            <person name="Saif S."/>
            <person name="Shea T."/>
            <person name="Sisk P."/>
            <person name="Sykes S."/>
            <person name="Wortman J."/>
            <person name="Nusbaum C."/>
            <person name="Birren B."/>
        </authorList>
    </citation>
    <scope>NUCLEOTIDE SEQUENCE [LARGE SCALE GENOMIC DNA]</scope>
    <source>
        <strain evidence="3">WRAIR2</strain>
    </source>
</reference>
<protein>
    <submittedName>
        <fullName evidence="2">Uncharacterized protein</fullName>
    </submittedName>
</protein>